<dbReference type="EMBL" id="DSUH01000334">
    <property type="protein sequence ID" value="HGU34072.1"/>
    <property type="molecule type" value="Genomic_DNA"/>
</dbReference>
<sequence length="69" mass="7994">MSDMQGKLQKLLVHWLRHNADHAENYLLWAERARKAGMAELAGEIEEMAALTRTINEKIVAAQNRFFQK</sequence>
<comment type="caution">
    <text evidence="2">The sequence shown here is derived from an EMBL/GenBank/DDBJ whole genome shotgun (WGS) entry which is preliminary data.</text>
</comment>
<accession>A0A7C4VSD9</accession>
<dbReference type="InterPro" id="IPR058493">
    <property type="entry name" value="DUF8180"/>
</dbReference>
<reference evidence="2" key="1">
    <citation type="journal article" date="2020" name="mSystems">
        <title>Genome- and Community-Level Interaction Insights into Carbon Utilization and Element Cycling Functions of Hydrothermarchaeota in Hydrothermal Sediment.</title>
        <authorList>
            <person name="Zhou Z."/>
            <person name="Liu Y."/>
            <person name="Xu W."/>
            <person name="Pan J."/>
            <person name="Luo Z.H."/>
            <person name="Li M."/>
        </authorList>
    </citation>
    <scope>NUCLEOTIDE SEQUENCE [LARGE SCALE GENOMIC DNA]</scope>
    <source>
        <strain evidence="2">SpSt-477</strain>
    </source>
</reference>
<gene>
    <name evidence="2" type="ORF">ENS29_14695</name>
</gene>
<protein>
    <recommendedName>
        <fullName evidence="1">DUF8180 domain-containing protein</fullName>
    </recommendedName>
</protein>
<name>A0A7C4VSD9_9BACT</name>
<dbReference type="AlphaFoldDB" id="A0A7C4VSD9"/>
<dbReference type="Pfam" id="PF26551">
    <property type="entry name" value="DUF8180"/>
    <property type="match status" value="1"/>
</dbReference>
<feature type="domain" description="DUF8180" evidence="1">
    <location>
        <begin position="8"/>
        <end position="64"/>
    </location>
</feature>
<organism evidence="2">
    <name type="scientific">Desulfatirhabdium butyrativorans</name>
    <dbReference type="NCBI Taxonomy" id="340467"/>
    <lineage>
        <taxon>Bacteria</taxon>
        <taxon>Pseudomonadati</taxon>
        <taxon>Thermodesulfobacteriota</taxon>
        <taxon>Desulfobacteria</taxon>
        <taxon>Desulfobacterales</taxon>
        <taxon>Desulfatirhabdiaceae</taxon>
        <taxon>Desulfatirhabdium</taxon>
    </lineage>
</organism>
<proteinExistence type="predicted"/>
<evidence type="ECO:0000259" key="1">
    <source>
        <dbReference type="Pfam" id="PF26551"/>
    </source>
</evidence>
<evidence type="ECO:0000313" key="2">
    <source>
        <dbReference type="EMBL" id="HGU34072.1"/>
    </source>
</evidence>